<dbReference type="OrthoDB" id="616263at2759"/>
<dbReference type="PANTHER" id="PTHR46060:SF1">
    <property type="entry name" value="MARINER MOS1 TRANSPOSASE-LIKE PROTEIN"/>
    <property type="match status" value="1"/>
</dbReference>
<evidence type="ECO:0000313" key="1">
    <source>
        <dbReference type="EMBL" id="GBN30601.1"/>
    </source>
</evidence>
<protein>
    <recommendedName>
        <fullName evidence="3">Mariner Mos1 transposase</fullName>
    </recommendedName>
</protein>
<name>A0A4Y2MTV4_ARAVE</name>
<dbReference type="PANTHER" id="PTHR46060">
    <property type="entry name" value="MARINER MOS1 TRANSPOSASE-LIKE PROTEIN"/>
    <property type="match status" value="1"/>
</dbReference>
<evidence type="ECO:0000313" key="2">
    <source>
        <dbReference type="Proteomes" id="UP000499080"/>
    </source>
</evidence>
<sequence length="175" mass="20095">MGPTHLPYSPDIAPSDYHLFRSMARGLDEQHFHSYEDVKKWVDSWIASKDVSFFQCGIKMLPEGTPRSPIARWPTEDVTLSLYHGGRSCLVVRLRLWGRRTPSSNPDSTEDQLCIAPVACYPIRRESNVFPLHSGPVSFRRYDFCLARKRNWTTVRWCGAGAWRRRASLGDVLVI</sequence>
<reference evidence="1 2" key="1">
    <citation type="journal article" date="2019" name="Sci. Rep.">
        <title>Orb-weaving spider Araneus ventricosus genome elucidates the spidroin gene catalogue.</title>
        <authorList>
            <person name="Kono N."/>
            <person name="Nakamura H."/>
            <person name="Ohtoshi R."/>
            <person name="Moran D.A.P."/>
            <person name="Shinohara A."/>
            <person name="Yoshida Y."/>
            <person name="Fujiwara M."/>
            <person name="Mori M."/>
            <person name="Tomita M."/>
            <person name="Arakawa K."/>
        </authorList>
    </citation>
    <scope>NUCLEOTIDE SEQUENCE [LARGE SCALE GENOMIC DNA]</scope>
</reference>
<dbReference type="InterPro" id="IPR052709">
    <property type="entry name" value="Transposase-MT_Hybrid"/>
</dbReference>
<dbReference type="InterPro" id="IPR036397">
    <property type="entry name" value="RNaseH_sf"/>
</dbReference>
<comment type="caution">
    <text evidence="1">The sequence shown here is derived from an EMBL/GenBank/DDBJ whole genome shotgun (WGS) entry which is preliminary data.</text>
</comment>
<keyword evidence="2" id="KW-1185">Reference proteome</keyword>
<organism evidence="1 2">
    <name type="scientific">Araneus ventricosus</name>
    <name type="common">Orbweaver spider</name>
    <name type="synonym">Epeira ventricosa</name>
    <dbReference type="NCBI Taxonomy" id="182803"/>
    <lineage>
        <taxon>Eukaryota</taxon>
        <taxon>Metazoa</taxon>
        <taxon>Ecdysozoa</taxon>
        <taxon>Arthropoda</taxon>
        <taxon>Chelicerata</taxon>
        <taxon>Arachnida</taxon>
        <taxon>Araneae</taxon>
        <taxon>Araneomorphae</taxon>
        <taxon>Entelegynae</taxon>
        <taxon>Araneoidea</taxon>
        <taxon>Araneidae</taxon>
        <taxon>Araneus</taxon>
    </lineage>
</organism>
<dbReference type="AlphaFoldDB" id="A0A4Y2MTV4"/>
<dbReference type="Proteomes" id="UP000499080">
    <property type="component" value="Unassembled WGS sequence"/>
</dbReference>
<accession>A0A4Y2MTV4</accession>
<dbReference type="EMBL" id="BGPR01007946">
    <property type="protein sequence ID" value="GBN30601.1"/>
    <property type="molecule type" value="Genomic_DNA"/>
</dbReference>
<evidence type="ECO:0008006" key="3">
    <source>
        <dbReference type="Google" id="ProtNLM"/>
    </source>
</evidence>
<proteinExistence type="predicted"/>
<dbReference type="Gene3D" id="3.30.420.10">
    <property type="entry name" value="Ribonuclease H-like superfamily/Ribonuclease H"/>
    <property type="match status" value="1"/>
</dbReference>
<dbReference type="GO" id="GO:0003676">
    <property type="term" value="F:nucleic acid binding"/>
    <property type="evidence" value="ECO:0007669"/>
    <property type="project" value="InterPro"/>
</dbReference>
<gene>
    <name evidence="1" type="ORF">AVEN_212450_1</name>
</gene>